<evidence type="ECO:0000259" key="2">
    <source>
        <dbReference type="Pfam" id="PF12937"/>
    </source>
</evidence>
<proteinExistence type="predicted"/>
<dbReference type="EMBL" id="JADNYJ010000080">
    <property type="protein sequence ID" value="KAF8889435.1"/>
    <property type="molecule type" value="Genomic_DNA"/>
</dbReference>
<dbReference type="InterPro" id="IPR001810">
    <property type="entry name" value="F-box_dom"/>
</dbReference>
<keyword evidence="1" id="KW-0175">Coiled coil</keyword>
<evidence type="ECO:0000313" key="4">
    <source>
        <dbReference type="Proteomes" id="UP000724874"/>
    </source>
</evidence>
<dbReference type="InterPro" id="IPR032675">
    <property type="entry name" value="LRR_dom_sf"/>
</dbReference>
<name>A0A9P5NGB9_GYMJU</name>
<evidence type="ECO:0000313" key="3">
    <source>
        <dbReference type="EMBL" id="KAF8889435.1"/>
    </source>
</evidence>
<comment type="caution">
    <text evidence="3">The sequence shown here is derived from an EMBL/GenBank/DDBJ whole genome shotgun (WGS) entry which is preliminary data.</text>
</comment>
<feature type="coiled-coil region" evidence="1">
    <location>
        <begin position="490"/>
        <end position="517"/>
    </location>
</feature>
<evidence type="ECO:0000256" key="1">
    <source>
        <dbReference type="SAM" id="Coils"/>
    </source>
</evidence>
<dbReference type="Proteomes" id="UP000724874">
    <property type="component" value="Unassembled WGS sequence"/>
</dbReference>
<dbReference type="SUPFAM" id="SSF52047">
    <property type="entry name" value="RNI-like"/>
    <property type="match status" value="1"/>
</dbReference>
<accession>A0A9P5NGB9</accession>
<feature type="domain" description="F-box" evidence="2">
    <location>
        <begin position="1"/>
        <end position="33"/>
    </location>
</feature>
<dbReference type="AlphaFoldDB" id="A0A9P5NGB9"/>
<keyword evidence="4" id="KW-1185">Reference proteome</keyword>
<gene>
    <name evidence="3" type="ORF">CPB84DRAFT_1785576</name>
</gene>
<dbReference type="SUPFAM" id="SSF81383">
    <property type="entry name" value="F-box domain"/>
    <property type="match status" value="1"/>
</dbReference>
<organism evidence="3 4">
    <name type="scientific">Gymnopilus junonius</name>
    <name type="common">Spectacular rustgill mushroom</name>
    <name type="synonym">Gymnopilus spectabilis subsp. junonius</name>
    <dbReference type="NCBI Taxonomy" id="109634"/>
    <lineage>
        <taxon>Eukaryota</taxon>
        <taxon>Fungi</taxon>
        <taxon>Dikarya</taxon>
        <taxon>Basidiomycota</taxon>
        <taxon>Agaricomycotina</taxon>
        <taxon>Agaricomycetes</taxon>
        <taxon>Agaricomycetidae</taxon>
        <taxon>Agaricales</taxon>
        <taxon>Agaricineae</taxon>
        <taxon>Hymenogastraceae</taxon>
        <taxon>Gymnopilus</taxon>
    </lineage>
</organism>
<reference evidence="3" key="1">
    <citation type="submission" date="2020-11" db="EMBL/GenBank/DDBJ databases">
        <authorList>
            <consortium name="DOE Joint Genome Institute"/>
            <person name="Ahrendt S."/>
            <person name="Riley R."/>
            <person name="Andreopoulos W."/>
            <person name="LaButti K."/>
            <person name="Pangilinan J."/>
            <person name="Ruiz-duenas F.J."/>
            <person name="Barrasa J.M."/>
            <person name="Sanchez-Garcia M."/>
            <person name="Camarero S."/>
            <person name="Miyauchi S."/>
            <person name="Serrano A."/>
            <person name="Linde D."/>
            <person name="Babiker R."/>
            <person name="Drula E."/>
            <person name="Ayuso-Fernandez I."/>
            <person name="Pacheco R."/>
            <person name="Padilla G."/>
            <person name="Ferreira P."/>
            <person name="Barriuso J."/>
            <person name="Kellner H."/>
            <person name="Castanera R."/>
            <person name="Alfaro M."/>
            <person name="Ramirez L."/>
            <person name="Pisabarro A.G."/>
            <person name="Kuo A."/>
            <person name="Tritt A."/>
            <person name="Lipzen A."/>
            <person name="He G."/>
            <person name="Yan M."/>
            <person name="Ng V."/>
            <person name="Cullen D."/>
            <person name="Martin F."/>
            <person name="Rosso M.-N."/>
            <person name="Henrissat B."/>
            <person name="Hibbett D."/>
            <person name="Martinez A.T."/>
            <person name="Grigoriev I.V."/>
        </authorList>
    </citation>
    <scope>NUCLEOTIDE SEQUENCE</scope>
    <source>
        <strain evidence="3">AH 44721</strain>
    </source>
</reference>
<dbReference type="Gene3D" id="3.80.10.10">
    <property type="entry name" value="Ribonuclease Inhibitor"/>
    <property type="match status" value="1"/>
</dbReference>
<dbReference type="OrthoDB" id="2447803at2759"/>
<dbReference type="InterPro" id="IPR036047">
    <property type="entry name" value="F-box-like_dom_sf"/>
</dbReference>
<protein>
    <recommendedName>
        <fullName evidence="2">F-box domain-containing protein</fullName>
    </recommendedName>
</protein>
<sequence length="532" mass="60814">MIFGFLDPASNAVNARVCKRWTDIVLDTLWKEVDDLHRLFGLLAPFKVVGEEHKQEHEFERPLESADWKRFENYAKRVRRLKYYGIPPSGIVLKQSVFDNVARTRTRLNIFPNMHTLYWNAPLDLCVMFMHSGIKSLVIFLPMELDTISPRPFFQEIAARMPNLTTFDVRSSLPMRKMETEVVELFKALPKLQKVTFPRYYFTTKIAEALSRLEHLGVVEFQYIPEQGFGCSLDVDTFDPILEEGAFPVLWDHSMAVGFDPAARFLDLPYAPCNLTMLYIDSNIIERPSSVHTLLSVIAENCQLLKSLALVSLCDASLSYMEDNEFDPEFMITFDHLKPALKLHNLTSMELVHQYPLALKQTHIEQLASAWSSIETLLLNDEPVYLDRSDLTLDALVPFARHCSNLIHLGLFIDATQLPESASDEPTSTDDLNSASLFLSHLLPLQCGLDCGITWDEATDVIPAVSKAVQERCDAWTHVSDLLPVLVRLRMEERERTKELEKEVRDLRMRVSVMTEQAVLGVKMDVSNCIMI</sequence>
<dbReference type="Pfam" id="PF12937">
    <property type="entry name" value="F-box-like"/>
    <property type="match status" value="1"/>
</dbReference>